<sequence length="459" mass="51610">MTSPPLAGDDSEQKTEHSSILTRYQAENALTGPAGGTNDAVICQWRNMTVSGNRVIQLTLSVSEETVWQPGQTIALLPWNETSVVDRFLKHFNENGEAPFHPLSVVGEASSCFVNSPIYSYIDFPLSLRKVLTRYVSLRIKNSNGKEIIGLLKQHTESADDHAALNAILQELTSTPTELITILEKFPHIKPPIRHLIENLFTLQPREYSICSAKSKDPHHLSICFKVVPFGLCTHWLFEQCLWSSNLPVPKEDAARSGEWQKVVRRCVIPFVLRPPTEFRMPKDPLIPLILIGPGLGVNPFIAFLEEREQQVKERGGLVTSAQESPLSEGNPTTGTIDLFFGCRRRYEDFLFKEELSSFFQTKVLNSLTVAFSREANDGAFWYGGCYVQEKLLESALVISELITQKSAYVYVCGDSNMGKEVHQTLIEIIQQTTGKSESGATEYVEYIMSQGRYTRDVW</sequence>
<dbReference type="PANTHER" id="PTHR19384">
    <property type="entry name" value="NITRIC OXIDE SYNTHASE-RELATED"/>
    <property type="match status" value="1"/>
</dbReference>
<dbReference type="GO" id="GO:0005829">
    <property type="term" value="C:cytosol"/>
    <property type="evidence" value="ECO:0007669"/>
    <property type="project" value="TreeGrafter"/>
</dbReference>
<evidence type="ECO:0000256" key="2">
    <source>
        <dbReference type="ARBA" id="ARBA00022630"/>
    </source>
</evidence>
<dbReference type="InterPro" id="IPR001709">
    <property type="entry name" value="Flavoprot_Pyr_Nucl_cyt_Rdtase"/>
</dbReference>
<reference evidence="7 8" key="1">
    <citation type="submission" date="2020-08" db="EMBL/GenBank/DDBJ databases">
        <authorList>
            <person name="Newling K."/>
            <person name="Davey J."/>
            <person name="Forrester S."/>
        </authorList>
    </citation>
    <scope>NUCLEOTIDE SEQUENCE [LARGE SCALE GENOMIC DNA]</scope>
    <source>
        <strain evidence="8">Crithidia deanei Carvalho (ATCC PRA-265)</strain>
    </source>
</reference>
<dbReference type="InterPro" id="IPR003097">
    <property type="entry name" value="CysJ-like_FAD-binding"/>
</dbReference>
<dbReference type="InterPro" id="IPR017927">
    <property type="entry name" value="FAD-bd_FR_type"/>
</dbReference>
<dbReference type="SUPFAM" id="SSF63380">
    <property type="entry name" value="Riboflavin synthase domain-like"/>
    <property type="match status" value="1"/>
</dbReference>
<dbReference type="PRINTS" id="PR00371">
    <property type="entry name" value="FPNCR"/>
</dbReference>
<dbReference type="InterPro" id="IPR017938">
    <property type="entry name" value="Riboflavin_synthase-like_b-brl"/>
</dbReference>
<dbReference type="InterPro" id="IPR023173">
    <property type="entry name" value="NADPH_Cyt_P450_Rdtase_alpha"/>
</dbReference>
<evidence type="ECO:0000256" key="3">
    <source>
        <dbReference type="ARBA" id="ARBA00022827"/>
    </source>
</evidence>
<dbReference type="Proteomes" id="UP000515908">
    <property type="component" value="Chromosome 01"/>
</dbReference>
<feature type="domain" description="FAD-binding FR-type" evidence="6">
    <location>
        <begin position="35"/>
        <end position="282"/>
    </location>
</feature>
<dbReference type="GO" id="GO:0003958">
    <property type="term" value="F:NADPH-hemoprotein reductase activity"/>
    <property type="evidence" value="ECO:0007669"/>
    <property type="project" value="UniProtKB-EC"/>
</dbReference>
<evidence type="ECO:0000259" key="6">
    <source>
        <dbReference type="PROSITE" id="PS51384"/>
    </source>
</evidence>
<dbReference type="Pfam" id="PF00175">
    <property type="entry name" value="NAD_binding_1"/>
    <property type="match status" value="1"/>
</dbReference>
<name>A0A7G2C2X2_9TRYP</name>
<dbReference type="EC" id="1.6.2.4" evidence="5"/>
<dbReference type="Gene3D" id="3.40.50.80">
    <property type="entry name" value="Nucleotide-binding domain of ferredoxin-NADP reductase (FNR) module"/>
    <property type="match status" value="1"/>
</dbReference>
<dbReference type="AlphaFoldDB" id="A0A7G2C2X2"/>
<accession>A0A7G2C2X2</accession>
<dbReference type="Pfam" id="PF00667">
    <property type="entry name" value="FAD_binding_1"/>
    <property type="match status" value="1"/>
</dbReference>
<dbReference type="PANTHER" id="PTHR19384:SF17">
    <property type="entry name" value="NADPH--CYTOCHROME P450 REDUCTASE"/>
    <property type="match status" value="1"/>
</dbReference>
<proteinExistence type="predicted"/>
<dbReference type="PROSITE" id="PS51384">
    <property type="entry name" value="FAD_FR"/>
    <property type="match status" value="1"/>
</dbReference>
<keyword evidence="3" id="KW-0274">FAD</keyword>
<comment type="cofactor">
    <cofactor evidence="1">
        <name>FAD</name>
        <dbReference type="ChEBI" id="CHEBI:57692"/>
    </cofactor>
</comment>
<evidence type="ECO:0000256" key="1">
    <source>
        <dbReference type="ARBA" id="ARBA00001974"/>
    </source>
</evidence>
<dbReference type="EMBL" id="LR877145">
    <property type="protein sequence ID" value="CAD2213047.1"/>
    <property type="molecule type" value="Genomic_DNA"/>
</dbReference>
<keyword evidence="4" id="KW-0560">Oxidoreductase</keyword>
<keyword evidence="8" id="KW-1185">Reference proteome</keyword>
<dbReference type="GO" id="GO:0050660">
    <property type="term" value="F:flavin adenine dinucleotide binding"/>
    <property type="evidence" value="ECO:0007669"/>
    <property type="project" value="TreeGrafter"/>
</dbReference>
<organism evidence="7 8">
    <name type="scientific">Angomonas deanei</name>
    <dbReference type="NCBI Taxonomy" id="59799"/>
    <lineage>
        <taxon>Eukaryota</taxon>
        <taxon>Discoba</taxon>
        <taxon>Euglenozoa</taxon>
        <taxon>Kinetoplastea</taxon>
        <taxon>Metakinetoplastina</taxon>
        <taxon>Trypanosomatida</taxon>
        <taxon>Trypanosomatidae</taxon>
        <taxon>Strigomonadinae</taxon>
        <taxon>Angomonas</taxon>
    </lineage>
</organism>
<evidence type="ECO:0000256" key="5">
    <source>
        <dbReference type="ARBA" id="ARBA00023797"/>
    </source>
</evidence>
<evidence type="ECO:0000313" key="7">
    <source>
        <dbReference type="EMBL" id="CAD2213047.1"/>
    </source>
</evidence>
<dbReference type="Gene3D" id="1.20.990.10">
    <property type="entry name" value="NADPH-cytochrome p450 Reductase, Chain A, domain 3"/>
    <property type="match status" value="1"/>
</dbReference>
<gene>
    <name evidence="7" type="ORF">ADEAN_000048300</name>
</gene>
<dbReference type="InterPro" id="IPR001433">
    <property type="entry name" value="OxRdtase_FAD/NAD-bd"/>
</dbReference>
<keyword evidence="2" id="KW-0285">Flavoprotein</keyword>
<protein>
    <recommendedName>
        <fullName evidence="5">NADPH--hemoprotein reductase</fullName>
        <ecNumber evidence="5">1.6.2.4</ecNumber>
    </recommendedName>
</protein>
<dbReference type="Gene3D" id="2.40.30.10">
    <property type="entry name" value="Translation factors"/>
    <property type="match status" value="1"/>
</dbReference>
<dbReference type="InterPro" id="IPR039261">
    <property type="entry name" value="FNR_nucleotide-bd"/>
</dbReference>
<dbReference type="VEuPathDB" id="TriTrypDB:ADEAN_000048300"/>
<dbReference type="SUPFAM" id="SSF52343">
    <property type="entry name" value="Ferredoxin reductase-like, C-terminal NADP-linked domain"/>
    <property type="match status" value="1"/>
</dbReference>
<evidence type="ECO:0000313" key="8">
    <source>
        <dbReference type="Proteomes" id="UP000515908"/>
    </source>
</evidence>
<evidence type="ECO:0000256" key="4">
    <source>
        <dbReference type="ARBA" id="ARBA00023002"/>
    </source>
</evidence>
<dbReference type="GO" id="GO:0010181">
    <property type="term" value="F:FMN binding"/>
    <property type="evidence" value="ECO:0007669"/>
    <property type="project" value="TreeGrafter"/>
</dbReference>